<organism evidence="1">
    <name type="scientific">marine metagenome</name>
    <dbReference type="NCBI Taxonomy" id="408172"/>
    <lineage>
        <taxon>unclassified sequences</taxon>
        <taxon>metagenomes</taxon>
        <taxon>ecological metagenomes</taxon>
    </lineage>
</organism>
<name>A0A381ZAB6_9ZZZZ</name>
<dbReference type="AlphaFoldDB" id="A0A381ZAB6"/>
<sequence>MALTVTRVVRPSPVWQESYVRVKKGQRMVIDADGPWSPDARNRTV</sequence>
<proteinExistence type="predicted"/>
<reference evidence="1" key="1">
    <citation type="submission" date="2018-05" db="EMBL/GenBank/DDBJ databases">
        <authorList>
            <person name="Lanie J.A."/>
            <person name="Ng W.-L."/>
            <person name="Kazmierczak K.M."/>
            <person name="Andrzejewski T.M."/>
            <person name="Davidsen T.M."/>
            <person name="Wayne K.J."/>
            <person name="Tettelin H."/>
            <person name="Glass J.I."/>
            <person name="Rusch D."/>
            <person name="Podicherti R."/>
            <person name="Tsui H.-C.T."/>
            <person name="Winkler M.E."/>
        </authorList>
    </citation>
    <scope>NUCLEOTIDE SEQUENCE</scope>
</reference>
<accession>A0A381ZAB6</accession>
<evidence type="ECO:0000313" key="1">
    <source>
        <dbReference type="EMBL" id="SVA86074.1"/>
    </source>
</evidence>
<feature type="non-terminal residue" evidence="1">
    <location>
        <position position="45"/>
    </location>
</feature>
<protein>
    <submittedName>
        <fullName evidence="1">Uncharacterized protein</fullName>
    </submittedName>
</protein>
<gene>
    <name evidence="1" type="ORF">METZ01_LOCUS138928</name>
</gene>
<dbReference type="EMBL" id="UINC01020514">
    <property type="protein sequence ID" value="SVA86074.1"/>
    <property type="molecule type" value="Genomic_DNA"/>
</dbReference>